<dbReference type="AlphaFoldDB" id="A0A7R9ZZ86"/>
<dbReference type="Pfam" id="PF13385">
    <property type="entry name" value="Laminin_G_3"/>
    <property type="match status" value="1"/>
</dbReference>
<organism evidence="2">
    <name type="scientific">Pyrodinium bahamense</name>
    <dbReference type="NCBI Taxonomy" id="73915"/>
    <lineage>
        <taxon>Eukaryota</taxon>
        <taxon>Sar</taxon>
        <taxon>Alveolata</taxon>
        <taxon>Dinophyceae</taxon>
        <taxon>Gonyaulacales</taxon>
        <taxon>Pyrocystaceae</taxon>
        <taxon>Pyrodinium</taxon>
    </lineage>
</organism>
<dbReference type="InterPro" id="IPR013320">
    <property type="entry name" value="ConA-like_dom_sf"/>
</dbReference>
<gene>
    <name evidence="2" type="ORF">PBAH0796_LOCUS3626</name>
</gene>
<evidence type="ECO:0008006" key="3">
    <source>
        <dbReference type="Google" id="ProtNLM"/>
    </source>
</evidence>
<feature type="signal peptide" evidence="1">
    <location>
        <begin position="1"/>
        <end position="20"/>
    </location>
</feature>
<accession>A0A7R9ZZ86</accession>
<evidence type="ECO:0000313" key="2">
    <source>
        <dbReference type="EMBL" id="CAD8347887.1"/>
    </source>
</evidence>
<dbReference type="Gene3D" id="2.60.120.200">
    <property type="match status" value="1"/>
</dbReference>
<sequence length="602" mass="64232">MPRLAVVVVLAFLAAIGAEALPCESCLRTQGEHLLIQAPAALRVGGSCKVWRDFSALKALASGDPELRGIEREVAAHWAAFCKATEARPPLPPTGRAAGENLHWDGSVALLVEAEPLSDALQAMWDDMDGVKRDAESATALAESLVTAAVANISACGGMLNATMQGQLGLLEAAAEAGRDSHATCRSAEAELKLAMDNEYHDFHAYWTALSLPECAGSFPHTKWDDTWACLRGLDAWTAEARANVSARHDSWMAAIEARGNTTHECNAKQSGFEAAVCDWIAEYKAACSTYAACYASTVAAHGQVHADTQQVEMARKADYASAERVQCHLRVMNASDPAEKGRLLAECAATQQPDTGHLSVTYPAVPGEQACGAAKEPRPCEPGWLRAAYEGQPWHAEAPAQACTPCEAPTPVPTPAPPRPAFAWAGREFQNSLSDFENFTSQERGTDFGPELSVGFTARIDKANDWSVLDLSGAPDAMGSRLRLWIGCGYHGQDDLHVTCSSTSVSGSRLIAAGLVNVGSTSKFLVTLAGDGQVKVFKDGQLAQSGDAPAWASLPGPFKPAMLWVGKHAYSTSGAHPMDGLIQDFSIWNRVLTWQEFEAWA</sequence>
<dbReference type="EMBL" id="HBEG01006104">
    <property type="protein sequence ID" value="CAD8347887.1"/>
    <property type="molecule type" value="Transcribed_RNA"/>
</dbReference>
<evidence type="ECO:0000256" key="1">
    <source>
        <dbReference type="SAM" id="SignalP"/>
    </source>
</evidence>
<name>A0A7R9ZZ86_9DINO</name>
<dbReference type="SUPFAM" id="SSF49899">
    <property type="entry name" value="Concanavalin A-like lectins/glucanases"/>
    <property type="match status" value="1"/>
</dbReference>
<proteinExistence type="predicted"/>
<feature type="chain" id="PRO_5030908597" description="LamG-like jellyroll fold domain-containing protein" evidence="1">
    <location>
        <begin position="21"/>
        <end position="602"/>
    </location>
</feature>
<keyword evidence="1" id="KW-0732">Signal</keyword>
<protein>
    <recommendedName>
        <fullName evidence="3">LamG-like jellyroll fold domain-containing protein</fullName>
    </recommendedName>
</protein>
<reference evidence="2" key="1">
    <citation type="submission" date="2021-01" db="EMBL/GenBank/DDBJ databases">
        <authorList>
            <person name="Corre E."/>
            <person name="Pelletier E."/>
            <person name="Niang G."/>
            <person name="Scheremetjew M."/>
            <person name="Finn R."/>
            <person name="Kale V."/>
            <person name="Holt S."/>
            <person name="Cochrane G."/>
            <person name="Meng A."/>
            <person name="Brown T."/>
            <person name="Cohen L."/>
        </authorList>
    </citation>
    <scope>NUCLEOTIDE SEQUENCE</scope>
    <source>
        <strain evidence="2">Pbaha01</strain>
    </source>
</reference>